<sequence length="149" mass="16600" precursor="true">MKISKTLAMLVVAALIIVLIGVGIVVVLQPSQNEREYNINSLQAQGIVLNDSNVSMYYKTYFHVQDWRVNRTTIVNGNIPDMYGTPITPEEDVWKVELMERSCACAGIKPIYVIEGYVSTDTGKVFNTTTKKIQENEYDASTCASTACH</sequence>
<evidence type="ECO:0000256" key="1">
    <source>
        <dbReference type="SAM" id="Phobius"/>
    </source>
</evidence>
<dbReference type="OrthoDB" id="142627at2157"/>
<evidence type="ECO:0000313" key="2">
    <source>
        <dbReference type="EMBL" id="AGB49752.1"/>
    </source>
</evidence>
<dbReference type="GeneID" id="14407362"/>
<keyword evidence="1" id="KW-0472">Membrane</keyword>
<dbReference type="EMBL" id="CP003362">
    <property type="protein sequence ID" value="AGB49752.1"/>
    <property type="molecule type" value="Genomic_DNA"/>
</dbReference>
<dbReference type="Proteomes" id="UP000010866">
    <property type="component" value="Chromosome"/>
</dbReference>
<proteinExistence type="predicted"/>
<dbReference type="HOGENOM" id="CLU_146462_0_0_2"/>
<keyword evidence="1" id="KW-0812">Transmembrane</keyword>
<feature type="transmembrane region" description="Helical" evidence="1">
    <location>
        <begin position="7"/>
        <end position="28"/>
    </location>
</feature>
<dbReference type="STRING" id="867904.Metho_1553"/>
<evidence type="ECO:0000313" key="3">
    <source>
        <dbReference type="Proteomes" id="UP000010866"/>
    </source>
</evidence>
<accession>L0KWC5</accession>
<protein>
    <submittedName>
        <fullName evidence="2">Uncharacterized protein</fullName>
    </submittedName>
</protein>
<organism evidence="2 3">
    <name type="scientific">Methanomethylovorans hollandica (strain DSM 15978 / NBRC 107637 / DMS1)</name>
    <dbReference type="NCBI Taxonomy" id="867904"/>
    <lineage>
        <taxon>Archaea</taxon>
        <taxon>Methanobacteriati</taxon>
        <taxon>Methanobacteriota</taxon>
        <taxon>Stenosarchaea group</taxon>
        <taxon>Methanomicrobia</taxon>
        <taxon>Methanosarcinales</taxon>
        <taxon>Methanosarcinaceae</taxon>
        <taxon>Methanomethylovorans</taxon>
    </lineage>
</organism>
<dbReference type="KEGG" id="mhz:Metho_1553"/>
<dbReference type="AlphaFoldDB" id="L0KWC5"/>
<keyword evidence="3" id="KW-1185">Reference proteome</keyword>
<keyword evidence="1" id="KW-1133">Transmembrane helix</keyword>
<reference evidence="3" key="1">
    <citation type="submission" date="2012-02" db="EMBL/GenBank/DDBJ databases">
        <title>Complete sequence of chromosome of Methanomethylovorans hollandica DSM 15978.</title>
        <authorList>
            <person name="Lucas S."/>
            <person name="Copeland A."/>
            <person name="Lapidus A."/>
            <person name="Glavina del Rio T."/>
            <person name="Dalin E."/>
            <person name="Tice H."/>
            <person name="Bruce D."/>
            <person name="Goodwin L."/>
            <person name="Pitluck S."/>
            <person name="Peters L."/>
            <person name="Mikhailova N."/>
            <person name="Held B."/>
            <person name="Kyrpides N."/>
            <person name="Mavromatis K."/>
            <person name="Ivanova N."/>
            <person name="Brettin T."/>
            <person name="Detter J.C."/>
            <person name="Han C."/>
            <person name="Larimer F."/>
            <person name="Land M."/>
            <person name="Hauser L."/>
            <person name="Markowitz V."/>
            <person name="Cheng J.-F."/>
            <person name="Hugenholtz P."/>
            <person name="Woyke T."/>
            <person name="Wu D."/>
            <person name="Spring S."/>
            <person name="Schroeder M."/>
            <person name="Brambilla E."/>
            <person name="Klenk H.-P."/>
            <person name="Eisen J.A."/>
        </authorList>
    </citation>
    <scope>NUCLEOTIDE SEQUENCE [LARGE SCALE GENOMIC DNA]</scope>
    <source>
        <strain evidence="3">DSM 15978 / NBRC 107637 / DMS1</strain>
    </source>
</reference>
<name>L0KWC5_METHD</name>
<dbReference type="RefSeq" id="WP_015324917.1">
    <property type="nucleotide sequence ID" value="NC_019977.1"/>
</dbReference>
<gene>
    <name evidence="2" type="ordered locus">Metho_1553</name>
</gene>